<comment type="similarity">
    <text evidence="1">Belongs to the short-chain dehydrogenases/reductases (SDR) family.</text>
</comment>
<evidence type="ECO:0000256" key="1">
    <source>
        <dbReference type="ARBA" id="ARBA00006484"/>
    </source>
</evidence>
<dbReference type="PANTHER" id="PTHR42820:SF16">
    <property type="entry name" value="SHORT-CHAIN DEHYDROGENASE REDUCTASE 3B"/>
    <property type="match status" value="1"/>
</dbReference>
<dbReference type="Gramene" id="AUR62011740-RA">
    <property type="protein sequence ID" value="AUR62011740-RA:cds"/>
    <property type="gene ID" value="AUR62011740"/>
</dbReference>
<dbReference type="EnsemblPlants" id="AUR62011740-RA">
    <property type="protein sequence ID" value="AUR62011740-RA:cds"/>
    <property type="gene ID" value="AUR62011740"/>
</dbReference>
<dbReference type="GeneID" id="110734114"/>
<dbReference type="Pfam" id="PF13561">
    <property type="entry name" value="adh_short_C2"/>
    <property type="match status" value="1"/>
</dbReference>
<dbReference type="PANTHER" id="PTHR42820">
    <property type="entry name" value="SHORT-CHAIN DEHYDROGENASE REDUCTASE"/>
    <property type="match status" value="1"/>
</dbReference>
<evidence type="ECO:0000313" key="3">
    <source>
        <dbReference type="Proteomes" id="UP000596660"/>
    </source>
</evidence>
<dbReference type="Gene3D" id="3.40.50.720">
    <property type="entry name" value="NAD(P)-binding Rossmann-like Domain"/>
    <property type="match status" value="1"/>
</dbReference>
<dbReference type="OrthoDB" id="294295at2759"/>
<name>A0A803LEY4_CHEQI</name>
<dbReference type="SMR" id="A0A803LEY4"/>
<dbReference type="SUPFAM" id="SSF51735">
    <property type="entry name" value="NAD(P)-binding Rossmann-fold domains"/>
    <property type="match status" value="1"/>
</dbReference>
<dbReference type="InterPro" id="IPR002347">
    <property type="entry name" value="SDR_fam"/>
</dbReference>
<dbReference type="KEGG" id="cqi:110734114"/>
<reference evidence="2" key="1">
    <citation type="journal article" date="2017" name="Nature">
        <title>The genome of Chenopodium quinoa.</title>
        <authorList>
            <person name="Jarvis D.E."/>
            <person name="Ho Y.S."/>
            <person name="Lightfoot D.J."/>
            <person name="Schmoeckel S.M."/>
            <person name="Li B."/>
            <person name="Borm T.J.A."/>
            <person name="Ohyanagi H."/>
            <person name="Mineta K."/>
            <person name="Michell C.T."/>
            <person name="Saber N."/>
            <person name="Kharbatia N.M."/>
            <person name="Rupper R.R."/>
            <person name="Sharp A.R."/>
            <person name="Dally N."/>
            <person name="Boughton B.A."/>
            <person name="Woo Y.H."/>
            <person name="Gao G."/>
            <person name="Schijlen E.G.W.M."/>
            <person name="Guo X."/>
            <person name="Momin A.A."/>
            <person name="Negrao S."/>
            <person name="Al-Babili S."/>
            <person name="Gehring C."/>
            <person name="Roessner U."/>
            <person name="Jung C."/>
            <person name="Murphy K."/>
            <person name="Arold S.T."/>
            <person name="Gojobori T."/>
            <person name="van der Linden C.G."/>
            <person name="van Loo E.N."/>
            <person name="Jellen E.N."/>
            <person name="Maughan P.J."/>
            <person name="Tester M."/>
        </authorList>
    </citation>
    <scope>NUCLEOTIDE SEQUENCE [LARGE SCALE GENOMIC DNA]</scope>
    <source>
        <strain evidence="2">cv. PI 614886</strain>
    </source>
</reference>
<dbReference type="AlphaFoldDB" id="A0A803LEY4"/>
<dbReference type="OMA" id="NMGSINW"/>
<dbReference type="InterPro" id="IPR036291">
    <property type="entry name" value="NAD(P)-bd_dom_sf"/>
</dbReference>
<protein>
    <recommendedName>
        <fullName evidence="4">Short-chain dehydrogenase reductase 3b-like</fullName>
    </recommendedName>
</protein>
<evidence type="ECO:0008006" key="4">
    <source>
        <dbReference type="Google" id="ProtNLM"/>
    </source>
</evidence>
<dbReference type="PRINTS" id="PR00080">
    <property type="entry name" value="SDRFAMILY"/>
</dbReference>
<proteinExistence type="inferred from homology"/>
<dbReference type="RefSeq" id="XP_021769862.1">
    <property type="nucleotide sequence ID" value="XM_021914170.1"/>
</dbReference>
<gene>
    <name evidence="2" type="primary">LOC110734114</name>
</gene>
<dbReference type="FunFam" id="3.40.50.720:FF:000084">
    <property type="entry name" value="Short-chain dehydrogenase reductase"/>
    <property type="match status" value="1"/>
</dbReference>
<accession>A0A803LEY4</accession>
<evidence type="ECO:0000313" key="2">
    <source>
        <dbReference type="EnsemblPlants" id="AUR62011740-RA:cds"/>
    </source>
</evidence>
<organism evidence="2 3">
    <name type="scientific">Chenopodium quinoa</name>
    <name type="common">Quinoa</name>
    <dbReference type="NCBI Taxonomy" id="63459"/>
    <lineage>
        <taxon>Eukaryota</taxon>
        <taxon>Viridiplantae</taxon>
        <taxon>Streptophyta</taxon>
        <taxon>Embryophyta</taxon>
        <taxon>Tracheophyta</taxon>
        <taxon>Spermatophyta</taxon>
        <taxon>Magnoliopsida</taxon>
        <taxon>eudicotyledons</taxon>
        <taxon>Gunneridae</taxon>
        <taxon>Pentapetalae</taxon>
        <taxon>Caryophyllales</taxon>
        <taxon>Chenopodiaceae</taxon>
        <taxon>Chenopodioideae</taxon>
        <taxon>Atripliceae</taxon>
        <taxon>Chenopodium</taxon>
    </lineage>
</organism>
<keyword evidence="3" id="KW-1185">Reference proteome</keyword>
<dbReference type="PRINTS" id="PR00081">
    <property type="entry name" value="GDHRDH"/>
</dbReference>
<dbReference type="Proteomes" id="UP000596660">
    <property type="component" value="Unplaced"/>
</dbReference>
<reference evidence="2" key="2">
    <citation type="submission" date="2021-03" db="UniProtKB">
        <authorList>
            <consortium name="EnsemblPlants"/>
        </authorList>
    </citation>
    <scope>IDENTIFICATION</scope>
</reference>
<sequence length="265" mass="27488">MSKPRLEGKVVLITGAASGIGEEAAKLFAENGALVVVADVQDEIGQQVVASIGLDKASYYHCDVREEKQVEEAVTYTLQKHGTLDILFSNAGVIGPLSTILDLDLADLDNTLAINVRGVAATIKHVGRAMVSRKIRGSIICTASVSASVAGVGPSTYTASKHAVVGLVKAASSELGAHGIRVNCISPFGVATPLACNAYNMEPSQLEQSCAAITSLKGIVLKARHVAETALFFASDESAFINGHNLVVDGGFTVSSHNPAPPPKL</sequence>